<dbReference type="GO" id="GO:0030288">
    <property type="term" value="C:outer membrane-bounded periplasmic space"/>
    <property type="evidence" value="ECO:0007669"/>
    <property type="project" value="TreeGrafter"/>
</dbReference>
<keyword evidence="3 4" id="KW-0574">Periplasm</keyword>
<comment type="subunit">
    <text evidence="4">Component of the lipopolysaccharide transport and assembly complex.</text>
</comment>
<dbReference type="OrthoDB" id="5294855at2"/>
<evidence type="ECO:0000313" key="6">
    <source>
        <dbReference type="EMBL" id="PPC74774.1"/>
    </source>
</evidence>
<reference evidence="6 7" key="1">
    <citation type="submission" date="2018-02" db="EMBL/GenBank/DDBJ databases">
        <title>novel marine gammaproteobacteria from coastal saline agro ecosystem.</title>
        <authorList>
            <person name="Krishnan R."/>
            <person name="Ramesh Kumar N."/>
        </authorList>
    </citation>
    <scope>NUCLEOTIDE SEQUENCE [LARGE SCALE GENOMIC DNA]</scope>
    <source>
        <strain evidence="6 7">228</strain>
    </source>
</reference>
<dbReference type="EMBL" id="PRLP01000127">
    <property type="protein sequence ID" value="PPC74774.1"/>
    <property type="molecule type" value="Genomic_DNA"/>
</dbReference>
<sequence length="168" mass="18440" precursor="true">MKQLVKLAFGAAILFPTLAMALPEDREKPVHIVSDQAVLDDAKGTVTYTGNVKLTQGTLEINADKVVLYVVNNELTKAFAYGKPAHYQQLPSPDQPLTHAYGLTLEYDLTAETVTAIEQAKLTQNQDTFTGERITYDITKRTVNAFSAQGSSGKRVEMILQPKKKATP</sequence>
<evidence type="ECO:0000256" key="3">
    <source>
        <dbReference type="ARBA" id="ARBA00022764"/>
    </source>
</evidence>
<protein>
    <recommendedName>
        <fullName evidence="4">Lipopolysaccharide export system protein LptA</fullName>
    </recommendedName>
</protein>
<dbReference type="Gene3D" id="2.60.450.10">
    <property type="entry name" value="Lipopolysaccharide (LPS) transport protein A like domain"/>
    <property type="match status" value="1"/>
</dbReference>
<accession>A0A2S5KIX3</accession>
<dbReference type="GO" id="GO:0017089">
    <property type="term" value="F:glycolipid transfer activity"/>
    <property type="evidence" value="ECO:0007669"/>
    <property type="project" value="TreeGrafter"/>
</dbReference>
<dbReference type="GO" id="GO:0009279">
    <property type="term" value="C:cell outer membrane"/>
    <property type="evidence" value="ECO:0007669"/>
    <property type="project" value="TreeGrafter"/>
</dbReference>
<dbReference type="PANTHER" id="PTHR36504:SF1">
    <property type="entry name" value="LIPOPOLYSACCHARIDE EXPORT SYSTEM PROTEIN LPTA"/>
    <property type="match status" value="1"/>
</dbReference>
<dbReference type="InterPro" id="IPR052037">
    <property type="entry name" value="LPS_export_LptA"/>
</dbReference>
<dbReference type="GO" id="GO:0043165">
    <property type="term" value="P:Gram-negative-bacterium-type cell outer membrane assembly"/>
    <property type="evidence" value="ECO:0007669"/>
    <property type="project" value="UniProtKB-UniRule"/>
</dbReference>
<feature type="chain" id="PRO_5015792044" description="Lipopolysaccharide export system protein LptA" evidence="4">
    <location>
        <begin position="22"/>
        <end position="168"/>
    </location>
</feature>
<evidence type="ECO:0000259" key="5">
    <source>
        <dbReference type="Pfam" id="PF03968"/>
    </source>
</evidence>
<dbReference type="GO" id="GO:0015920">
    <property type="term" value="P:lipopolysaccharide transport"/>
    <property type="evidence" value="ECO:0007669"/>
    <property type="project" value="UniProtKB-UniRule"/>
</dbReference>
<feature type="signal peptide" evidence="4">
    <location>
        <begin position="1"/>
        <end position="21"/>
    </location>
</feature>
<evidence type="ECO:0000256" key="1">
    <source>
        <dbReference type="ARBA" id="ARBA00022448"/>
    </source>
</evidence>
<dbReference type="InterPro" id="IPR005653">
    <property type="entry name" value="OstA-like_N"/>
</dbReference>
<evidence type="ECO:0000256" key="4">
    <source>
        <dbReference type="HAMAP-Rule" id="MF_01914"/>
    </source>
</evidence>
<comment type="caution">
    <text evidence="6">The sequence shown here is derived from an EMBL/GenBank/DDBJ whole genome shotgun (WGS) entry which is preliminary data.</text>
</comment>
<evidence type="ECO:0000256" key="2">
    <source>
        <dbReference type="ARBA" id="ARBA00022729"/>
    </source>
</evidence>
<dbReference type="GO" id="GO:0001530">
    <property type="term" value="F:lipopolysaccharide binding"/>
    <property type="evidence" value="ECO:0007669"/>
    <property type="project" value="InterPro"/>
</dbReference>
<comment type="subcellular location">
    <subcellularLocation>
        <location evidence="4">Periplasm</location>
    </subcellularLocation>
</comment>
<dbReference type="HAMAP" id="MF_01914">
    <property type="entry name" value="LPS_assembly_LptA"/>
    <property type="match status" value="1"/>
</dbReference>
<name>A0A2S5KIX3_9PROT</name>
<evidence type="ECO:0000313" key="7">
    <source>
        <dbReference type="Proteomes" id="UP000238196"/>
    </source>
</evidence>
<dbReference type="NCBIfam" id="TIGR03002">
    <property type="entry name" value="outer_YhbN_LptA"/>
    <property type="match status" value="1"/>
</dbReference>
<dbReference type="PANTHER" id="PTHR36504">
    <property type="entry name" value="LIPOPOLYSACCHARIDE EXPORT SYSTEM PROTEIN LPTA"/>
    <property type="match status" value="1"/>
</dbReference>
<dbReference type="InterPro" id="IPR014340">
    <property type="entry name" value="LptA"/>
</dbReference>
<proteinExistence type="inferred from homology"/>
<comment type="function">
    <text evidence="4">Involved in the assembly of lipopolysaccharide (LPS). Required for the translocation of LPS from the inner membrane to the outer membrane.</text>
</comment>
<dbReference type="AlphaFoldDB" id="A0A2S5KIX3"/>
<feature type="domain" description="Organic solvent tolerance-like N-terminal" evidence="5">
    <location>
        <begin position="31"/>
        <end position="140"/>
    </location>
</feature>
<gene>
    <name evidence="4 6" type="primary">lptA</name>
    <name evidence="6" type="ORF">C4K68_23890</name>
</gene>
<comment type="similarity">
    <text evidence="4">Belongs to the LptA family.</text>
</comment>
<keyword evidence="1 4" id="KW-0813">Transport</keyword>
<dbReference type="Proteomes" id="UP000238196">
    <property type="component" value="Unassembled WGS sequence"/>
</dbReference>
<dbReference type="Pfam" id="PF03968">
    <property type="entry name" value="LptD_N"/>
    <property type="match status" value="1"/>
</dbReference>
<organism evidence="6 7">
    <name type="scientific">Proteobacteria bacterium 228</name>
    <dbReference type="NCBI Taxonomy" id="2083153"/>
    <lineage>
        <taxon>Bacteria</taxon>
        <taxon>Pseudomonadati</taxon>
        <taxon>Pseudomonadota</taxon>
    </lineage>
</organism>
<keyword evidence="2 4" id="KW-0732">Signal</keyword>